<sequence length="216" mass="23099">MMNDNNTPIDTTDVTTTPLNVAATDATVTTAGNITVSTTAATTSTVLPAGNAADETTRRSLFGAGLYQTGSVSATSSGPVAVQTPPAVPSVFTQGLMPDNSTLSQSTIARELDILYNGVDGRVCPPGAWSQWKNMCTDIRRCSVCDAPTSRSCGACLGVPADTYARLNEPQVCVWKMKRNFPVGRETQRRAELLGILPTRLQSRLYHVTDPREFLQ</sequence>
<dbReference type="AlphaFoldDB" id="A0A0D3CTV5"/>
<dbReference type="HOGENOM" id="CLU_1279248_0_0_1"/>
<protein>
    <submittedName>
        <fullName evidence="1">Uncharacterized protein</fullName>
    </submittedName>
</protein>
<keyword evidence="2" id="KW-1185">Reference proteome</keyword>
<dbReference type="eggNOG" id="KOG0454">
    <property type="taxonomic scope" value="Eukaryota"/>
</dbReference>
<proteinExistence type="predicted"/>
<dbReference type="EnsemblPlants" id="Bo6g068270.1">
    <property type="protein sequence ID" value="Bo6g068270.1"/>
    <property type="gene ID" value="Bo6g068270"/>
</dbReference>
<dbReference type="Proteomes" id="UP000032141">
    <property type="component" value="Chromosome C6"/>
</dbReference>
<reference evidence="1" key="2">
    <citation type="submission" date="2015-03" db="UniProtKB">
        <authorList>
            <consortium name="EnsemblPlants"/>
        </authorList>
    </citation>
    <scope>IDENTIFICATION</scope>
</reference>
<name>A0A0D3CTV5_BRAOL</name>
<evidence type="ECO:0000313" key="1">
    <source>
        <dbReference type="EnsemblPlants" id="Bo6g068270.1"/>
    </source>
</evidence>
<organism evidence="1 2">
    <name type="scientific">Brassica oleracea var. oleracea</name>
    <dbReference type="NCBI Taxonomy" id="109376"/>
    <lineage>
        <taxon>Eukaryota</taxon>
        <taxon>Viridiplantae</taxon>
        <taxon>Streptophyta</taxon>
        <taxon>Embryophyta</taxon>
        <taxon>Tracheophyta</taxon>
        <taxon>Spermatophyta</taxon>
        <taxon>Magnoliopsida</taxon>
        <taxon>eudicotyledons</taxon>
        <taxon>Gunneridae</taxon>
        <taxon>Pentapetalae</taxon>
        <taxon>rosids</taxon>
        <taxon>malvids</taxon>
        <taxon>Brassicales</taxon>
        <taxon>Brassicaceae</taxon>
        <taxon>Brassiceae</taxon>
        <taxon>Brassica</taxon>
    </lineage>
</organism>
<dbReference type="Gramene" id="Bo6g068270.1">
    <property type="protein sequence ID" value="Bo6g068270.1"/>
    <property type="gene ID" value="Bo6g068270"/>
</dbReference>
<accession>A0A0D3CTV5</accession>
<dbReference type="STRING" id="109376.A0A0D3CTV5"/>
<evidence type="ECO:0000313" key="2">
    <source>
        <dbReference type="Proteomes" id="UP000032141"/>
    </source>
</evidence>
<reference evidence="1 2" key="1">
    <citation type="journal article" date="2014" name="Genome Biol.">
        <title>Transcriptome and methylome profiling reveals relics of genome dominance in the mesopolyploid Brassica oleracea.</title>
        <authorList>
            <person name="Parkin I.A."/>
            <person name="Koh C."/>
            <person name="Tang H."/>
            <person name="Robinson S.J."/>
            <person name="Kagale S."/>
            <person name="Clarke W.E."/>
            <person name="Town C.D."/>
            <person name="Nixon J."/>
            <person name="Krishnakumar V."/>
            <person name="Bidwell S.L."/>
            <person name="Denoeud F."/>
            <person name="Belcram H."/>
            <person name="Links M.G."/>
            <person name="Just J."/>
            <person name="Clarke C."/>
            <person name="Bender T."/>
            <person name="Huebert T."/>
            <person name="Mason A.S."/>
            <person name="Pires J.C."/>
            <person name="Barker G."/>
            <person name="Moore J."/>
            <person name="Walley P.G."/>
            <person name="Manoli S."/>
            <person name="Batley J."/>
            <person name="Edwards D."/>
            <person name="Nelson M.N."/>
            <person name="Wang X."/>
            <person name="Paterson A.H."/>
            <person name="King G."/>
            <person name="Bancroft I."/>
            <person name="Chalhoub B."/>
            <person name="Sharpe A.G."/>
        </authorList>
    </citation>
    <scope>NUCLEOTIDE SEQUENCE</scope>
    <source>
        <strain evidence="1 2">cv. TO1000</strain>
    </source>
</reference>